<protein>
    <submittedName>
        <fullName evidence="7">TetR/AcrR family transcriptional regulator</fullName>
    </submittedName>
</protein>
<evidence type="ECO:0000313" key="7">
    <source>
        <dbReference type="EMBL" id="MBC2865027.1"/>
    </source>
</evidence>
<organism evidence="7 8">
    <name type="scientific">Streptomyces mexicanus</name>
    <dbReference type="NCBI Taxonomy" id="178566"/>
    <lineage>
        <taxon>Bacteria</taxon>
        <taxon>Bacillati</taxon>
        <taxon>Actinomycetota</taxon>
        <taxon>Actinomycetes</taxon>
        <taxon>Kitasatosporales</taxon>
        <taxon>Streptomycetaceae</taxon>
        <taxon>Streptomyces</taxon>
    </lineage>
</organism>
<feature type="DNA-binding region" description="H-T-H motif" evidence="4">
    <location>
        <begin position="44"/>
        <end position="63"/>
    </location>
</feature>
<keyword evidence="8" id="KW-1185">Reference proteome</keyword>
<dbReference type="Gene3D" id="1.10.10.60">
    <property type="entry name" value="Homeodomain-like"/>
    <property type="match status" value="1"/>
</dbReference>
<dbReference type="AlphaFoldDB" id="A0A7X1LQ04"/>
<dbReference type="Pfam" id="PF16859">
    <property type="entry name" value="TetR_C_11"/>
    <property type="match status" value="1"/>
</dbReference>
<feature type="region of interest" description="Disordered" evidence="5">
    <location>
        <begin position="1"/>
        <end position="21"/>
    </location>
</feature>
<keyword evidence="2 4" id="KW-0238">DNA-binding</keyword>
<evidence type="ECO:0000256" key="2">
    <source>
        <dbReference type="ARBA" id="ARBA00023125"/>
    </source>
</evidence>
<dbReference type="GO" id="GO:0000976">
    <property type="term" value="F:transcription cis-regulatory region binding"/>
    <property type="evidence" value="ECO:0007669"/>
    <property type="project" value="TreeGrafter"/>
</dbReference>
<dbReference type="PRINTS" id="PR00455">
    <property type="entry name" value="HTHTETR"/>
</dbReference>
<evidence type="ECO:0000256" key="1">
    <source>
        <dbReference type="ARBA" id="ARBA00023015"/>
    </source>
</evidence>
<evidence type="ECO:0000256" key="3">
    <source>
        <dbReference type="ARBA" id="ARBA00023163"/>
    </source>
</evidence>
<dbReference type="EMBL" id="JACMHY010000002">
    <property type="protein sequence ID" value="MBC2865027.1"/>
    <property type="molecule type" value="Genomic_DNA"/>
</dbReference>
<comment type="caution">
    <text evidence="7">The sequence shown here is derived from an EMBL/GenBank/DDBJ whole genome shotgun (WGS) entry which is preliminary data.</text>
</comment>
<dbReference type="InterPro" id="IPR011075">
    <property type="entry name" value="TetR_C"/>
</dbReference>
<reference evidence="7 8" key="1">
    <citation type="submission" date="2020-08" db="EMBL/GenBank/DDBJ databases">
        <title>Whole-Genome Sequence of French Clinical Streptomyces mexicanus Strain Q0842.</title>
        <authorList>
            <person name="Boxberger M."/>
            <person name="La Scola B."/>
        </authorList>
    </citation>
    <scope>NUCLEOTIDE SEQUENCE [LARGE SCALE GENOMIC DNA]</scope>
    <source>
        <strain evidence="7 8">Marseille-Q0842</strain>
    </source>
</reference>
<dbReference type="PANTHER" id="PTHR30055">
    <property type="entry name" value="HTH-TYPE TRANSCRIPTIONAL REGULATOR RUTR"/>
    <property type="match status" value="1"/>
</dbReference>
<accession>A0A7X1LQ04</accession>
<name>A0A7X1LQ04_9ACTN</name>
<dbReference type="GO" id="GO:0003700">
    <property type="term" value="F:DNA-binding transcription factor activity"/>
    <property type="evidence" value="ECO:0007669"/>
    <property type="project" value="TreeGrafter"/>
</dbReference>
<keyword evidence="1" id="KW-0805">Transcription regulation</keyword>
<keyword evidence="3" id="KW-0804">Transcription</keyword>
<dbReference type="PANTHER" id="PTHR30055:SF148">
    <property type="entry name" value="TETR-FAMILY TRANSCRIPTIONAL REGULATOR"/>
    <property type="match status" value="1"/>
</dbReference>
<evidence type="ECO:0000256" key="4">
    <source>
        <dbReference type="PROSITE-ProRule" id="PRU00335"/>
    </source>
</evidence>
<dbReference type="SUPFAM" id="SSF46689">
    <property type="entry name" value="Homeodomain-like"/>
    <property type="match status" value="1"/>
</dbReference>
<proteinExistence type="predicted"/>
<evidence type="ECO:0000259" key="6">
    <source>
        <dbReference type="PROSITE" id="PS50977"/>
    </source>
</evidence>
<dbReference type="Gene3D" id="1.10.357.10">
    <property type="entry name" value="Tetracycline Repressor, domain 2"/>
    <property type="match status" value="1"/>
</dbReference>
<feature type="domain" description="HTH tetR-type" evidence="6">
    <location>
        <begin position="21"/>
        <end position="81"/>
    </location>
</feature>
<dbReference type="InterPro" id="IPR009057">
    <property type="entry name" value="Homeodomain-like_sf"/>
</dbReference>
<evidence type="ECO:0000256" key="5">
    <source>
        <dbReference type="SAM" id="MobiDB-lite"/>
    </source>
</evidence>
<dbReference type="InterPro" id="IPR050109">
    <property type="entry name" value="HTH-type_TetR-like_transc_reg"/>
</dbReference>
<dbReference type="PROSITE" id="PS50977">
    <property type="entry name" value="HTH_TETR_2"/>
    <property type="match status" value="1"/>
</dbReference>
<gene>
    <name evidence="7" type="ORF">H1R13_08430</name>
</gene>
<dbReference type="InterPro" id="IPR036271">
    <property type="entry name" value="Tet_transcr_reg_TetR-rel_C_sf"/>
</dbReference>
<dbReference type="RefSeq" id="WP_185947049.1">
    <property type="nucleotide sequence ID" value="NZ_JACMHY010000002.1"/>
</dbReference>
<dbReference type="InterPro" id="IPR001647">
    <property type="entry name" value="HTH_TetR"/>
</dbReference>
<dbReference type="Proteomes" id="UP000517694">
    <property type="component" value="Unassembled WGS sequence"/>
</dbReference>
<dbReference type="Pfam" id="PF00440">
    <property type="entry name" value="TetR_N"/>
    <property type="match status" value="1"/>
</dbReference>
<dbReference type="SUPFAM" id="SSF48498">
    <property type="entry name" value="Tetracyclin repressor-like, C-terminal domain"/>
    <property type="match status" value="1"/>
</dbReference>
<sequence>MSTSRETAAGQRRTAGRPRDPGVESRVLAAALDVYADHGWSGFTFDAIARRSAAGKAALYRRWQNKEELLLAALEAHAMVVEPIDTGTVHDDLLVVARELFAVYLQGSVGLASLRLFVEARAHPDLLAKSWSRVNAARVRAARTMIRRAVERGELPPDTSATVLLEALSGGVMAHVLATPAGPDRGMDEGDERFLADLVDLVLRGARCRCPRSGCGS</sequence>
<evidence type="ECO:0000313" key="8">
    <source>
        <dbReference type="Proteomes" id="UP000517694"/>
    </source>
</evidence>